<dbReference type="AlphaFoldDB" id="A0A972VWJ9"/>
<dbReference type="GO" id="GO:0016773">
    <property type="term" value="F:phosphotransferase activity, alcohol group as acceptor"/>
    <property type="evidence" value="ECO:0007669"/>
    <property type="project" value="InterPro"/>
</dbReference>
<name>A0A972VWJ9_9GAMM</name>
<dbReference type="GO" id="GO:0005524">
    <property type="term" value="F:ATP binding"/>
    <property type="evidence" value="ECO:0007669"/>
    <property type="project" value="UniProtKB-UniRule"/>
</dbReference>
<evidence type="ECO:0000256" key="15">
    <source>
        <dbReference type="ARBA" id="ARBA00061122"/>
    </source>
</evidence>
<dbReference type="InterPro" id="IPR011914">
    <property type="entry name" value="RfaE_dom_II"/>
</dbReference>
<feature type="domain" description="Carbohydrate kinase PfkB" evidence="17">
    <location>
        <begin position="10"/>
        <end position="297"/>
    </location>
</feature>
<evidence type="ECO:0000256" key="11">
    <source>
        <dbReference type="ARBA" id="ARBA00023277"/>
    </source>
</evidence>
<evidence type="ECO:0000256" key="9">
    <source>
        <dbReference type="ARBA" id="ARBA00022840"/>
    </source>
</evidence>
<evidence type="ECO:0000256" key="6">
    <source>
        <dbReference type="ARBA" id="ARBA00022695"/>
    </source>
</evidence>
<keyword evidence="8 16" id="KW-0418">Kinase</keyword>
<dbReference type="NCBIfam" id="NF008454">
    <property type="entry name" value="PRK11316.1"/>
    <property type="match status" value="1"/>
</dbReference>
<evidence type="ECO:0000259" key="18">
    <source>
        <dbReference type="Pfam" id="PF01467"/>
    </source>
</evidence>
<evidence type="ECO:0000256" key="1">
    <source>
        <dbReference type="ARBA" id="ARBA00002319"/>
    </source>
</evidence>
<accession>A0A972VWJ9</accession>
<organism evidence="19 20">
    <name type="scientific">SAR86 cluster bacterium</name>
    <dbReference type="NCBI Taxonomy" id="2030880"/>
    <lineage>
        <taxon>Bacteria</taxon>
        <taxon>Pseudomonadati</taxon>
        <taxon>Pseudomonadota</taxon>
        <taxon>Gammaproteobacteria</taxon>
        <taxon>SAR86 cluster</taxon>
    </lineage>
</organism>
<reference evidence="19" key="1">
    <citation type="submission" date="2020-05" db="EMBL/GenBank/DDBJ databases">
        <title>Sulfur intermediates as new biogeochemical hubs in an aquatic model microbial ecosystem.</title>
        <authorList>
            <person name="Vigneron A."/>
        </authorList>
    </citation>
    <scope>NUCLEOTIDE SEQUENCE</scope>
    <source>
        <strain evidence="19">Bin.250</strain>
    </source>
</reference>
<dbReference type="FunFam" id="3.40.50.620:FF:000028">
    <property type="entry name" value="Bifunctional protein HldE"/>
    <property type="match status" value="1"/>
</dbReference>
<dbReference type="CDD" id="cd01172">
    <property type="entry name" value="RfaE_like"/>
    <property type="match status" value="1"/>
</dbReference>
<comment type="similarity">
    <text evidence="14 16">In the N-terminal section; belongs to the carbohydrate kinase PfkB family.</text>
</comment>
<dbReference type="InterPro" id="IPR011913">
    <property type="entry name" value="RfaE_dom_I"/>
</dbReference>
<dbReference type="InterPro" id="IPR011611">
    <property type="entry name" value="PfkB_dom"/>
</dbReference>
<feature type="binding site" evidence="16">
    <location>
        <begin position="192"/>
        <end position="195"/>
    </location>
    <ligand>
        <name>ATP</name>
        <dbReference type="ChEBI" id="CHEBI:30616"/>
    </ligand>
</feature>
<dbReference type="Gene3D" id="3.40.1190.20">
    <property type="match status" value="1"/>
</dbReference>
<proteinExistence type="inferred from homology"/>
<dbReference type="PANTHER" id="PTHR46969">
    <property type="entry name" value="BIFUNCTIONAL PROTEIN HLDE"/>
    <property type="match status" value="1"/>
</dbReference>
<dbReference type="InterPro" id="IPR002173">
    <property type="entry name" value="Carboh/pur_kinase_PfkB_CS"/>
</dbReference>
<keyword evidence="9 16" id="KW-0067">ATP-binding</keyword>
<comment type="catalytic activity">
    <reaction evidence="13 16">
        <text>D-glycero-beta-D-manno-heptose 7-phosphate + ATP = D-glycero-beta-D-manno-heptose 1,7-bisphosphate + ADP + H(+)</text>
        <dbReference type="Rhea" id="RHEA:27473"/>
        <dbReference type="ChEBI" id="CHEBI:15378"/>
        <dbReference type="ChEBI" id="CHEBI:30616"/>
        <dbReference type="ChEBI" id="CHEBI:60204"/>
        <dbReference type="ChEBI" id="CHEBI:60208"/>
        <dbReference type="ChEBI" id="CHEBI:456216"/>
        <dbReference type="EC" id="2.7.1.167"/>
    </reaction>
</comment>
<protein>
    <recommendedName>
        <fullName evidence="16">Bifunctional protein HldE</fullName>
    </recommendedName>
    <domain>
        <recommendedName>
            <fullName evidence="16">D-beta-D-heptose 7-phosphate kinase</fullName>
            <ecNumber evidence="16">2.7.1.167</ecNumber>
        </recommendedName>
        <alternativeName>
            <fullName evidence="16">D-beta-D-heptose 7-phosphotransferase</fullName>
        </alternativeName>
        <alternativeName>
            <fullName evidence="16">D-glycero-beta-D-manno-heptose-7-phosphate kinase</fullName>
        </alternativeName>
    </domain>
    <domain>
        <recommendedName>
            <fullName evidence="16">D-beta-D-heptose 1-phosphate adenylyltransferase</fullName>
            <ecNumber evidence="16">2.7.7.70</ecNumber>
        </recommendedName>
        <alternativeName>
            <fullName evidence="16">D-glycero-beta-D-manno-heptose 1-phosphate adenylyltransferase</fullName>
        </alternativeName>
    </domain>
</protein>
<evidence type="ECO:0000256" key="8">
    <source>
        <dbReference type="ARBA" id="ARBA00022777"/>
    </source>
</evidence>
<comment type="pathway">
    <text evidence="3">Bacterial outer membrane biogenesis; LPS core biosynthesis.</text>
</comment>
<dbReference type="FunFam" id="3.40.1190.20:FF:000002">
    <property type="entry name" value="Bifunctional protein HldE"/>
    <property type="match status" value="1"/>
</dbReference>
<keyword evidence="11 16" id="KW-0119">Carbohydrate metabolism</keyword>
<evidence type="ECO:0000256" key="4">
    <source>
        <dbReference type="ARBA" id="ARBA00011738"/>
    </source>
</evidence>
<keyword evidence="6 16" id="KW-0548">Nucleotidyltransferase</keyword>
<dbReference type="InterPro" id="IPR014729">
    <property type="entry name" value="Rossmann-like_a/b/a_fold"/>
</dbReference>
<evidence type="ECO:0000256" key="2">
    <source>
        <dbReference type="ARBA" id="ARBA00003753"/>
    </source>
</evidence>
<keyword evidence="7 16" id="KW-0547">Nucleotide-binding</keyword>
<dbReference type="EC" id="2.7.1.167" evidence="16"/>
<feature type="region of interest" description="Ribokinase" evidence="16">
    <location>
        <begin position="1"/>
        <end position="315"/>
    </location>
</feature>
<evidence type="ECO:0000313" key="19">
    <source>
        <dbReference type="EMBL" id="NQV65614.1"/>
    </source>
</evidence>
<dbReference type="InterPro" id="IPR029056">
    <property type="entry name" value="Ribokinase-like"/>
</dbReference>
<comment type="catalytic activity">
    <reaction evidence="12 16">
        <text>D-glycero-beta-D-manno-heptose 1-phosphate + ATP + H(+) = ADP-D-glycero-beta-D-manno-heptose + diphosphate</text>
        <dbReference type="Rhea" id="RHEA:27465"/>
        <dbReference type="ChEBI" id="CHEBI:15378"/>
        <dbReference type="ChEBI" id="CHEBI:30616"/>
        <dbReference type="ChEBI" id="CHEBI:33019"/>
        <dbReference type="ChEBI" id="CHEBI:59967"/>
        <dbReference type="ChEBI" id="CHEBI:61593"/>
        <dbReference type="EC" id="2.7.7.70"/>
    </reaction>
</comment>
<evidence type="ECO:0000256" key="5">
    <source>
        <dbReference type="ARBA" id="ARBA00022679"/>
    </source>
</evidence>
<dbReference type="InterPro" id="IPR004821">
    <property type="entry name" value="Cyt_trans-like"/>
</dbReference>
<evidence type="ECO:0000256" key="3">
    <source>
        <dbReference type="ARBA" id="ARBA00004713"/>
    </source>
</evidence>
<dbReference type="SUPFAM" id="SSF53613">
    <property type="entry name" value="Ribokinase-like"/>
    <property type="match status" value="1"/>
</dbReference>
<gene>
    <name evidence="16 19" type="primary">hldE</name>
    <name evidence="19" type="ORF">HQ497_09635</name>
</gene>
<dbReference type="Proteomes" id="UP000754644">
    <property type="component" value="Unassembled WGS sequence"/>
</dbReference>
<dbReference type="GO" id="GO:0033785">
    <property type="term" value="F:heptose 7-phosphate kinase activity"/>
    <property type="evidence" value="ECO:0007669"/>
    <property type="project" value="UniProtKB-UniRule"/>
</dbReference>
<comment type="function">
    <text evidence="1 16">Catalyzes the phosphorylation of D-glycero-D-manno-heptose 7-phosphate at the C-1 position to selectively form D-glycero-beta-D-manno-heptose-1,7-bisphosphate.</text>
</comment>
<dbReference type="EMBL" id="JABMOJ010000358">
    <property type="protein sequence ID" value="NQV65614.1"/>
    <property type="molecule type" value="Genomic_DNA"/>
</dbReference>
<comment type="function">
    <text evidence="2 16">Catalyzes the ADP transfer from ATP to D-glycero-beta-D-manno-heptose 1-phosphate, yielding ADP-D-glycero-beta-D-manno-heptose.</text>
</comment>
<comment type="pathway">
    <text evidence="16">Nucleotide-sugar biosynthesis; ADP-L-glycero-beta-D-manno-heptose biosynthesis; ADP-L-glycero-beta-D-manno-heptose from D-glycero-beta-D-manno-heptose 7-phosphate: step 3/4.</text>
</comment>
<comment type="pathway">
    <text evidence="16">Nucleotide-sugar biosynthesis; ADP-L-glycero-beta-D-manno-heptose biosynthesis; ADP-L-glycero-beta-D-manno-heptose from D-glycero-beta-D-manno-heptose 7-phosphate: step 1/4.</text>
</comment>
<feature type="domain" description="Cytidyltransferase-like" evidence="18">
    <location>
        <begin position="341"/>
        <end position="434"/>
    </location>
</feature>
<dbReference type="NCBIfam" id="TIGR02199">
    <property type="entry name" value="rfaE_dom_II"/>
    <property type="match status" value="1"/>
</dbReference>
<evidence type="ECO:0000256" key="10">
    <source>
        <dbReference type="ARBA" id="ARBA00023268"/>
    </source>
</evidence>
<feature type="region of interest" description="Cytidylyltransferase" evidence="16">
    <location>
        <begin position="341"/>
        <end position="471"/>
    </location>
</feature>
<dbReference type="NCBIfam" id="TIGR00125">
    <property type="entry name" value="cyt_tran_rel"/>
    <property type="match status" value="1"/>
</dbReference>
<evidence type="ECO:0000259" key="17">
    <source>
        <dbReference type="Pfam" id="PF00294"/>
    </source>
</evidence>
<dbReference type="Pfam" id="PF00294">
    <property type="entry name" value="PfkB"/>
    <property type="match status" value="1"/>
</dbReference>
<dbReference type="NCBIfam" id="TIGR02198">
    <property type="entry name" value="rfaE_dom_I"/>
    <property type="match status" value="1"/>
</dbReference>
<dbReference type="SUPFAM" id="SSF52374">
    <property type="entry name" value="Nucleotidylyl transferase"/>
    <property type="match status" value="1"/>
</dbReference>
<dbReference type="Pfam" id="PF01467">
    <property type="entry name" value="CTP_transf_like"/>
    <property type="match status" value="1"/>
</dbReference>
<dbReference type="GO" id="GO:0033786">
    <property type="term" value="F:heptose-1-phosphate adenylyltransferase activity"/>
    <property type="evidence" value="ECO:0007669"/>
    <property type="project" value="UniProtKB-UniRule"/>
</dbReference>
<evidence type="ECO:0000256" key="12">
    <source>
        <dbReference type="ARBA" id="ARBA00047428"/>
    </source>
</evidence>
<dbReference type="PROSITE" id="PS00583">
    <property type="entry name" value="PFKB_KINASES_1"/>
    <property type="match status" value="1"/>
</dbReference>
<evidence type="ECO:0000313" key="20">
    <source>
        <dbReference type="Proteomes" id="UP000754644"/>
    </source>
</evidence>
<dbReference type="HAMAP" id="MF_01603">
    <property type="entry name" value="HldE"/>
    <property type="match status" value="1"/>
</dbReference>
<dbReference type="GO" id="GO:0005829">
    <property type="term" value="C:cytosol"/>
    <property type="evidence" value="ECO:0007669"/>
    <property type="project" value="TreeGrafter"/>
</dbReference>
<dbReference type="PANTHER" id="PTHR46969:SF1">
    <property type="entry name" value="BIFUNCTIONAL PROTEIN HLDE"/>
    <property type="match status" value="1"/>
</dbReference>
<feature type="active site" evidence="16">
    <location>
        <position position="261"/>
    </location>
</feature>
<evidence type="ECO:0000256" key="16">
    <source>
        <dbReference type="HAMAP-Rule" id="MF_01603"/>
    </source>
</evidence>
<evidence type="ECO:0000256" key="7">
    <source>
        <dbReference type="ARBA" id="ARBA00022741"/>
    </source>
</evidence>
<comment type="similarity">
    <text evidence="15 16">In the C-terminal section; belongs to the cytidylyltransferase family.</text>
</comment>
<keyword evidence="5 16" id="KW-0808">Transferase</keyword>
<keyword evidence="10 16" id="KW-0511">Multifunctional enzyme</keyword>
<sequence length="471" mass="50789">MKLPRFDKARVLTLGDAMLDRYWHGNTVRISAEAPVPVVDITEREDRLGGAANVALNVAALGASSTLVAVLGLDESAEILKAKLDSAGIVDATLGREDYQTVTKLRIVSHGQQMVRADFEHIVDLEAAPMMPVYLAALAQTDLVILSDYDKGVISDPQAFIQQARALHKTILVDPKYKDFSLYAGATLIKPNRVEFMKAVGGWANEAELVVKCHAMIAKLGLEAILVTRDSDGLTLVQKNQPAIHMPARKREVFDLSGAGDTVIATLGAALAAGETLPDAVNMANVAAGIAVSKPGIVSVSGPELRHELSRDQRFDKGIMNEDQLLLAALEARARGERVVFTNGCFDILHAGHVDYLAEARQRGDRLVVAINSDESVHRLKGEGRPINTVDRRMAMLAGLSAVDWVVTFEHDTPLALLEKLRPDVLVKGGDYGIEQVVGGDMVRAYGGEVAVLSLVEDCSTTAIVEKIRNL</sequence>
<dbReference type="InterPro" id="IPR023030">
    <property type="entry name" value="Bifunc_HldE"/>
</dbReference>
<evidence type="ECO:0000256" key="14">
    <source>
        <dbReference type="ARBA" id="ARBA00060955"/>
    </source>
</evidence>
<dbReference type="EC" id="2.7.7.70" evidence="16"/>
<comment type="subunit">
    <text evidence="4 16">Homodimer.</text>
</comment>
<evidence type="ECO:0000256" key="13">
    <source>
        <dbReference type="ARBA" id="ARBA00052873"/>
    </source>
</evidence>
<dbReference type="Gene3D" id="3.40.50.620">
    <property type="entry name" value="HUPs"/>
    <property type="match status" value="1"/>
</dbReference>
<comment type="caution">
    <text evidence="19">The sequence shown here is derived from an EMBL/GenBank/DDBJ whole genome shotgun (WGS) entry which is preliminary data.</text>
</comment>